<dbReference type="EMBL" id="JASBWV010000014">
    <property type="protein sequence ID" value="KAJ9122756.1"/>
    <property type="molecule type" value="Genomic_DNA"/>
</dbReference>
<sequence>MSSSPSRRHSLAFGPDASPSRLPQSSASPSSPGPASRSVSSSGLPVLNQGRTFSPATSRPPSELGYFAKHATNNVGSPLPARFGRLSSREQLRSVTPSTPKVQTQDAMSDTDGHVQVVLRIRPSYTLPESDIPQRFQRVVLQPTRSDPAHEVTVQQPSELARTPGTQPTNPLGSGKGKSNSFRYDRILPEECTQVEAYEVSAKPAIDKFLKGFNVTILAYGQTSSGKSYTMGTTGSNIDYSAGGDMHTGIIPRAVKDMFEKLEQERTQAAGGLSWECKVSFLELYNEDLIDLLSKAPHNQSTPVTIREDKGKILWSGLREVKVASTEEVMRLLHDGSTRRQIGETGMNKESSRSHAVFSLSLVQRKRSDNGSRAKNFSRPMSSPISAYSGLSRGGTPTGTRSGNRTSMMPPPTSAIRQFATSPSTPSRGSPEEDAGSDGWVEVISKFHFVDLAGSERLKRTAALGERMKEGISINAGLTALGNVISALAEPTSKHVHIPYRDSKLTRLLQDSLGGNSYTIMIACVSPIEYNLNETINTLRYGARARNIKNRAEANQVEVGWDDLVHLQEIVVRLRKEMELLKQAGERGDVPQLLESPASDNLIERARVKLLETHQISETLRSQVQMQNLEIARLIKKVQTAKQPDTGGMAFSQMVEPIIDEYEKTIINLEAEIERLKASLVGVYIEHLEASLYSSLVFSQQISETLAEQHAEQIALKNQRLEAQEAYIHELRTRITNYAQRERDREENIRQLDIQVNATSSQKGDQGPRIRDLQEQLAKQKETLAFNAISLAELESRLETADDRIEDLTRQIAQLESETEQQGPPGHALDVFDEGNETSRTPGGDLDDNESTPAGKVPGSPVADNSSSNEVPTLRDDEKVTTEYMSMKADHAKTLAELAIIKAQYQETLLNLAKISAQLPPKTSEKMEADVTIEKKKDIAGLDDAIVRSETAGSGEKITDERLQETKTTDDAEDRKKTAQTAQDFQSGRGKSKAHSSSGSPAFKAIANARLRQCSPTPGGTSTNRFSTEVEPLRFSQTDGDPSDTSTAVKVTNEAYIRDIPLPYNHDERFLPLRASEMAVTSSQATLCDRTSDDSSHYMQRQIELVNAEVQEKVGQIESLRKDLTNADRNLRKMRSSVQEATSTRDTALINSYRLRGEVAQLKSEIAILHQSSTKESGFLENQLWEERRAREKAQAQVAELMDTMQKMSKFRVSP</sequence>
<dbReference type="Proteomes" id="UP001234202">
    <property type="component" value="Unassembled WGS sequence"/>
</dbReference>
<gene>
    <name evidence="1" type="ORF">QFC24_004186</name>
</gene>
<organism evidence="1 2">
    <name type="scientific">Naganishia onofrii</name>
    <dbReference type="NCBI Taxonomy" id="1851511"/>
    <lineage>
        <taxon>Eukaryota</taxon>
        <taxon>Fungi</taxon>
        <taxon>Dikarya</taxon>
        <taxon>Basidiomycota</taxon>
        <taxon>Agaricomycotina</taxon>
        <taxon>Tremellomycetes</taxon>
        <taxon>Filobasidiales</taxon>
        <taxon>Filobasidiaceae</taxon>
        <taxon>Naganishia</taxon>
    </lineage>
</organism>
<proteinExistence type="predicted"/>
<name>A0ACC2XI87_9TREE</name>
<protein>
    <submittedName>
        <fullName evidence="1">Uncharacterized protein</fullName>
    </submittedName>
</protein>
<accession>A0ACC2XI87</accession>
<keyword evidence="2" id="KW-1185">Reference proteome</keyword>
<comment type="caution">
    <text evidence="1">The sequence shown here is derived from an EMBL/GenBank/DDBJ whole genome shotgun (WGS) entry which is preliminary data.</text>
</comment>
<reference evidence="1" key="1">
    <citation type="submission" date="2023-04" db="EMBL/GenBank/DDBJ databases">
        <title>Draft Genome sequencing of Naganishia species isolated from polar environments using Oxford Nanopore Technology.</title>
        <authorList>
            <person name="Leo P."/>
            <person name="Venkateswaran K."/>
        </authorList>
    </citation>
    <scope>NUCLEOTIDE SEQUENCE</scope>
    <source>
        <strain evidence="1">DBVPG 5303</strain>
    </source>
</reference>
<evidence type="ECO:0000313" key="2">
    <source>
        <dbReference type="Proteomes" id="UP001234202"/>
    </source>
</evidence>
<evidence type="ECO:0000313" key="1">
    <source>
        <dbReference type="EMBL" id="KAJ9122756.1"/>
    </source>
</evidence>